<dbReference type="EMBL" id="VIGC01000033">
    <property type="protein sequence ID" value="TQE93776.1"/>
    <property type="molecule type" value="Genomic_DNA"/>
</dbReference>
<gene>
    <name evidence="8" type="ORF">FKZ61_19905</name>
</gene>
<evidence type="ECO:0000256" key="4">
    <source>
        <dbReference type="ARBA" id="ARBA00023239"/>
    </source>
</evidence>
<evidence type="ECO:0000259" key="6">
    <source>
        <dbReference type="Pfam" id="PF05426"/>
    </source>
</evidence>
<accession>A0A540VAH0</accession>
<dbReference type="Proteomes" id="UP000317371">
    <property type="component" value="Unassembled WGS sequence"/>
</dbReference>
<dbReference type="Gene3D" id="1.50.10.100">
    <property type="entry name" value="Chondroitin AC/alginate lyase"/>
    <property type="match status" value="1"/>
</dbReference>
<evidence type="ECO:0000313" key="9">
    <source>
        <dbReference type="Proteomes" id="UP000317371"/>
    </source>
</evidence>
<evidence type="ECO:0000256" key="3">
    <source>
        <dbReference type="ARBA" id="ARBA00022764"/>
    </source>
</evidence>
<dbReference type="PANTHER" id="PTHR39210:SF1">
    <property type="entry name" value="HEPARIN-SULFATE LYASE"/>
    <property type="match status" value="1"/>
</dbReference>
<dbReference type="GO" id="GO:0042597">
    <property type="term" value="C:periplasmic space"/>
    <property type="evidence" value="ECO:0007669"/>
    <property type="project" value="UniProtKB-SubCell"/>
</dbReference>
<dbReference type="Gene3D" id="2.70.98.70">
    <property type="match status" value="1"/>
</dbReference>
<evidence type="ECO:0000256" key="5">
    <source>
        <dbReference type="SAM" id="MobiDB-lite"/>
    </source>
</evidence>
<dbReference type="InParanoid" id="A0A540VAH0"/>
<reference evidence="8 9" key="1">
    <citation type="submission" date="2019-06" db="EMBL/GenBank/DDBJ databases">
        <title>Genome sequence of Litorilinea aerophila BAA-2444.</title>
        <authorList>
            <person name="Maclea K.S."/>
            <person name="Maurais E.G."/>
            <person name="Iannazzi L.C."/>
        </authorList>
    </citation>
    <scope>NUCLEOTIDE SEQUENCE [LARGE SCALE GENOMIC DNA]</scope>
    <source>
        <strain evidence="8 9">ATCC BAA-2444</strain>
    </source>
</reference>
<name>A0A540VAH0_9CHLR</name>
<protein>
    <submittedName>
        <fullName evidence="8">Alginate lyase family protein</fullName>
    </submittedName>
</protein>
<comment type="subcellular location">
    <subcellularLocation>
        <location evidence="1">Periplasm</location>
    </subcellularLocation>
</comment>
<dbReference type="InterPro" id="IPR012480">
    <property type="entry name" value="Hepar_II_III_C"/>
</dbReference>
<dbReference type="InterPro" id="IPR008397">
    <property type="entry name" value="Alginate_lyase_dom"/>
</dbReference>
<dbReference type="PANTHER" id="PTHR39210">
    <property type="entry name" value="HEPARIN-SULFATE LYASE"/>
    <property type="match status" value="1"/>
</dbReference>
<evidence type="ECO:0000313" key="8">
    <source>
        <dbReference type="EMBL" id="TQE93776.1"/>
    </source>
</evidence>
<keyword evidence="9" id="KW-1185">Reference proteome</keyword>
<keyword evidence="4 8" id="KW-0456">Lyase</keyword>
<evidence type="ECO:0000259" key="7">
    <source>
        <dbReference type="Pfam" id="PF07940"/>
    </source>
</evidence>
<dbReference type="AlphaFoldDB" id="A0A540VAH0"/>
<sequence length="805" mass="89605">MSLASPRPCASMPGSRPSPTATDRPEEPVHPNLFLSQAEIAEIRRKMEQYPWAQEAYRLLKANADAWAARTEIAVPETGGGFYHAADATAYRITEAHYRHADAARDLGLMFQLTGDGRYVRNARAILLDYADKYLTYEIHDKEGRTGDRAEAGGRATPQGINEATWVISLAWAYDLLYNELAPAERAAIETRVLRPAAEIIMDNNEGRHNHQTWYNAGVGVIGFALDDPALIWYALDKPDSGLRFQMQASITPEGMWYEGSMHYQFYVLKALFPLLEAAYHAGIDLYQQEPAYKRLFDFMLDYADADLRLPTFNDGRVAVLSDPDRAPFYEVAYRRLGDPRYATVLRSYPRTDLLALLYGVAEVPQVAPLPWRSRYFQGANLAVLRSDAGQKNLQAVLNTLGYQGGHSHPDQLGLVFHGLGTVLAPDAGSIKYRMPAHVAYFKQSIAHNLLVVDGQSQARTPPPAVQAFAGGHHLQLVRATTTDAYPGVNLVRTLLLTDDYLVDIFQAESAAEHTYDWVYRNRGEFTTDALDFQPTGDAPGTGHGYEYLQHIRAAEPWSGGIWHGTWQLDPNCHVRATLLGAAGDRYFLADSLIAADQDDEIADYTLPVLIARRRTRATRFVALLEPYQSQPQVHGIQPLALYDGDDRPLALEDGVALELQRGKARELLILDDTDRVKRAEALASDARQIWARFEGGQLRALFLGMGSEASGANWRLRLESLAAVPDIQDVALLLELTQDNRAQLQNCSFRPLDVELEGLLSGSLEIWQLDQEGQRHQAVQPSQTAAGFARFVMAPQTVYEVVGT</sequence>
<dbReference type="Pfam" id="PF07940">
    <property type="entry name" value="Hepar_II_III_C"/>
    <property type="match status" value="1"/>
</dbReference>
<comment type="caution">
    <text evidence="8">The sequence shown here is derived from an EMBL/GenBank/DDBJ whole genome shotgun (WGS) entry which is preliminary data.</text>
</comment>
<keyword evidence="3" id="KW-0574">Periplasm</keyword>
<keyword evidence="2" id="KW-0732">Signal</keyword>
<dbReference type="OrthoDB" id="7335480at2"/>
<feature type="region of interest" description="Disordered" evidence="5">
    <location>
        <begin position="1"/>
        <end position="30"/>
    </location>
</feature>
<dbReference type="InterPro" id="IPR008929">
    <property type="entry name" value="Chondroitin_lyas"/>
</dbReference>
<proteinExistence type="predicted"/>
<evidence type="ECO:0000256" key="1">
    <source>
        <dbReference type="ARBA" id="ARBA00004418"/>
    </source>
</evidence>
<evidence type="ECO:0000256" key="2">
    <source>
        <dbReference type="ARBA" id="ARBA00022729"/>
    </source>
</evidence>
<dbReference type="Pfam" id="PF05426">
    <property type="entry name" value="Alginate_lyase"/>
    <property type="match status" value="1"/>
</dbReference>
<organism evidence="8 9">
    <name type="scientific">Litorilinea aerophila</name>
    <dbReference type="NCBI Taxonomy" id="1204385"/>
    <lineage>
        <taxon>Bacteria</taxon>
        <taxon>Bacillati</taxon>
        <taxon>Chloroflexota</taxon>
        <taxon>Caldilineae</taxon>
        <taxon>Caldilineales</taxon>
        <taxon>Caldilineaceae</taxon>
        <taxon>Litorilinea</taxon>
    </lineage>
</organism>
<feature type="domain" description="Alginate lyase" evidence="6">
    <location>
        <begin position="87"/>
        <end position="305"/>
    </location>
</feature>
<dbReference type="GO" id="GO:0016829">
    <property type="term" value="F:lyase activity"/>
    <property type="evidence" value="ECO:0007669"/>
    <property type="project" value="UniProtKB-KW"/>
</dbReference>
<dbReference type="SUPFAM" id="SSF48230">
    <property type="entry name" value="Chondroitin AC/alginate lyase"/>
    <property type="match status" value="1"/>
</dbReference>
<feature type="domain" description="Heparinase II/III-like C-terminal" evidence="7">
    <location>
        <begin position="372"/>
        <end position="518"/>
    </location>
</feature>